<comment type="function">
    <text evidence="2">Pyridoxal 5'-phosphate (PLP)-binding protein, which is involved in PLP homeostasis.</text>
</comment>
<proteinExistence type="inferred from homology"/>
<dbReference type="CDD" id="cd00635">
    <property type="entry name" value="PLPDE_III_YBL036c_like"/>
    <property type="match status" value="1"/>
</dbReference>
<name>A0ABV9P930_9FLAO</name>
<dbReference type="PIRSF" id="PIRSF004848">
    <property type="entry name" value="YBL036c_PLPDEIII"/>
    <property type="match status" value="1"/>
</dbReference>
<dbReference type="PANTHER" id="PTHR10146:SF14">
    <property type="entry name" value="PYRIDOXAL PHOSPHATE HOMEOSTASIS PROTEIN"/>
    <property type="match status" value="1"/>
</dbReference>
<dbReference type="Proteomes" id="UP001595935">
    <property type="component" value="Unassembled WGS sequence"/>
</dbReference>
<evidence type="ECO:0000256" key="1">
    <source>
        <dbReference type="ARBA" id="ARBA00022898"/>
    </source>
</evidence>
<dbReference type="SUPFAM" id="SSF51419">
    <property type="entry name" value="PLP-binding barrel"/>
    <property type="match status" value="1"/>
</dbReference>
<dbReference type="InterPro" id="IPR029066">
    <property type="entry name" value="PLP-binding_barrel"/>
</dbReference>
<dbReference type="NCBIfam" id="TIGR00044">
    <property type="entry name" value="YggS family pyridoxal phosphate-dependent enzyme"/>
    <property type="match status" value="1"/>
</dbReference>
<dbReference type="InterPro" id="IPR011078">
    <property type="entry name" value="PyrdxlP_homeostasis"/>
</dbReference>
<keyword evidence="6" id="KW-1185">Reference proteome</keyword>
<feature type="domain" description="Alanine racemase N-terminal" evidence="4">
    <location>
        <begin position="3"/>
        <end position="218"/>
    </location>
</feature>
<comment type="similarity">
    <text evidence="2 3">Belongs to the pyridoxal phosphate-binding protein YggS/PROSC family.</text>
</comment>
<dbReference type="PANTHER" id="PTHR10146">
    <property type="entry name" value="PROLINE SYNTHETASE CO-TRANSCRIBED BACTERIAL HOMOLOG PROTEIN"/>
    <property type="match status" value="1"/>
</dbReference>
<evidence type="ECO:0000313" key="5">
    <source>
        <dbReference type="EMBL" id="MFC4746799.1"/>
    </source>
</evidence>
<protein>
    <recommendedName>
        <fullName evidence="2">Pyridoxal phosphate homeostasis protein</fullName>
        <shortName evidence="2">PLP homeostasis protein</shortName>
    </recommendedName>
</protein>
<dbReference type="HAMAP" id="MF_02087">
    <property type="entry name" value="PLP_homeostasis"/>
    <property type="match status" value="1"/>
</dbReference>
<keyword evidence="1 2" id="KW-0663">Pyridoxal phosphate</keyword>
<accession>A0ABV9P930</accession>
<feature type="modified residue" description="N6-(pyridoxal phosphate)lysine" evidence="2">
    <location>
        <position position="25"/>
    </location>
</feature>
<dbReference type="Gene3D" id="3.20.20.10">
    <property type="entry name" value="Alanine racemase"/>
    <property type="match status" value="1"/>
</dbReference>
<dbReference type="RefSeq" id="WP_213256125.1">
    <property type="nucleotide sequence ID" value="NZ_JAGYWA010000002.1"/>
</dbReference>
<gene>
    <name evidence="5" type="ORF">ACFO5S_05055</name>
</gene>
<evidence type="ECO:0000259" key="4">
    <source>
        <dbReference type="Pfam" id="PF01168"/>
    </source>
</evidence>
<reference evidence="6" key="1">
    <citation type="journal article" date="2019" name="Int. J. Syst. Evol. Microbiol.">
        <title>The Global Catalogue of Microorganisms (GCM) 10K type strain sequencing project: providing services to taxonomists for standard genome sequencing and annotation.</title>
        <authorList>
            <consortium name="The Broad Institute Genomics Platform"/>
            <consortium name="The Broad Institute Genome Sequencing Center for Infectious Disease"/>
            <person name="Wu L."/>
            <person name="Ma J."/>
        </authorList>
    </citation>
    <scope>NUCLEOTIDE SEQUENCE [LARGE SCALE GENOMIC DNA]</scope>
    <source>
        <strain evidence="6">WYCCWR 13023</strain>
    </source>
</reference>
<comment type="caution">
    <text evidence="5">The sequence shown here is derived from an EMBL/GenBank/DDBJ whole genome shotgun (WGS) entry which is preliminary data.</text>
</comment>
<sequence length="219" mass="24792">MSIQSNLNSIKATLPEHVTLVAVSKTKPVSDLMQAYETGQRIFGENKIQEMTEKWEQMPKDIQWHMIGHVQSNKVKFMAPFVSLIHGVDSLKLLQEINKQALKNNRTIDCLLQIYIAEEESKFGLDENELNELLTSAEFKELKNIRILGLMGMATFTEDQNQIKKEFTHLKSIFDSIKTLKAENCELNTISMGMSGDYQLAIECGSTMVRIGSSIFGGR</sequence>
<dbReference type="InterPro" id="IPR001608">
    <property type="entry name" value="Ala_racemase_N"/>
</dbReference>
<dbReference type="EMBL" id="JBHSGV010000002">
    <property type="protein sequence ID" value="MFC4746799.1"/>
    <property type="molecule type" value="Genomic_DNA"/>
</dbReference>
<organism evidence="5 6">
    <name type="scientific">Flavobacterium branchiicola</name>
    <dbReference type="NCBI Taxonomy" id="1114875"/>
    <lineage>
        <taxon>Bacteria</taxon>
        <taxon>Pseudomonadati</taxon>
        <taxon>Bacteroidota</taxon>
        <taxon>Flavobacteriia</taxon>
        <taxon>Flavobacteriales</taxon>
        <taxon>Flavobacteriaceae</taxon>
        <taxon>Flavobacterium</taxon>
    </lineage>
</organism>
<evidence type="ECO:0000256" key="2">
    <source>
        <dbReference type="HAMAP-Rule" id="MF_02087"/>
    </source>
</evidence>
<evidence type="ECO:0000313" key="6">
    <source>
        <dbReference type="Proteomes" id="UP001595935"/>
    </source>
</evidence>
<evidence type="ECO:0000256" key="3">
    <source>
        <dbReference type="RuleBase" id="RU004514"/>
    </source>
</evidence>
<dbReference type="Pfam" id="PF01168">
    <property type="entry name" value="Ala_racemase_N"/>
    <property type="match status" value="1"/>
</dbReference>